<dbReference type="HOGENOM" id="CLU_2565177_0_0_1"/>
<dbReference type="AlphaFoldDB" id="J3LFU0"/>
<keyword evidence="3" id="KW-1185">Reference proteome</keyword>
<dbReference type="Proteomes" id="UP000006038">
    <property type="component" value="Unassembled WGS sequence"/>
</dbReference>
<feature type="region of interest" description="Disordered" evidence="1">
    <location>
        <begin position="1"/>
        <end position="82"/>
    </location>
</feature>
<organism evidence="2">
    <name type="scientific">Oryza brachyantha</name>
    <name type="common">malo sina</name>
    <dbReference type="NCBI Taxonomy" id="4533"/>
    <lineage>
        <taxon>Eukaryota</taxon>
        <taxon>Viridiplantae</taxon>
        <taxon>Streptophyta</taxon>
        <taxon>Embryophyta</taxon>
        <taxon>Tracheophyta</taxon>
        <taxon>Spermatophyta</taxon>
        <taxon>Magnoliopsida</taxon>
        <taxon>Liliopsida</taxon>
        <taxon>Poales</taxon>
        <taxon>Poaceae</taxon>
        <taxon>BOP clade</taxon>
        <taxon>Oryzoideae</taxon>
        <taxon>Oryzeae</taxon>
        <taxon>Oryzinae</taxon>
        <taxon>Oryza</taxon>
    </lineage>
</organism>
<evidence type="ECO:0000256" key="1">
    <source>
        <dbReference type="SAM" id="MobiDB-lite"/>
    </source>
</evidence>
<evidence type="ECO:0000313" key="2">
    <source>
        <dbReference type="EnsemblPlants" id="OB02G35070.1"/>
    </source>
</evidence>
<name>J3LFU0_ORYBR</name>
<dbReference type="EnsemblPlants" id="OB02G35070.1">
    <property type="protein sequence ID" value="OB02G35070.1"/>
    <property type="gene ID" value="OB02G35070"/>
</dbReference>
<evidence type="ECO:0000313" key="3">
    <source>
        <dbReference type="Proteomes" id="UP000006038"/>
    </source>
</evidence>
<feature type="compositionally biased region" description="Basic residues" evidence="1">
    <location>
        <begin position="62"/>
        <end position="75"/>
    </location>
</feature>
<accession>J3LFU0</accession>
<dbReference type="Gramene" id="OB02G35070.1">
    <property type="protein sequence ID" value="OB02G35070.1"/>
    <property type="gene ID" value="OB02G35070"/>
</dbReference>
<protein>
    <recommendedName>
        <fullName evidence="4">AP2/ERF domain-containing protein</fullName>
    </recommendedName>
</protein>
<proteinExistence type="predicted"/>
<sequence>MADLPEEPSTASSTAPPPQVQTAGLPAEPSPGPASPHSPSTEQGEKTAGAPAGWGEPSPRSSGKHAFYRGIRCRSGKWVSEI</sequence>
<reference evidence="2" key="1">
    <citation type="submission" date="2013-04" db="UniProtKB">
        <authorList>
            <consortium name="EnsemblPlants"/>
        </authorList>
    </citation>
    <scope>IDENTIFICATION</scope>
</reference>
<evidence type="ECO:0008006" key="4">
    <source>
        <dbReference type="Google" id="ProtNLM"/>
    </source>
</evidence>